<dbReference type="AlphaFoldDB" id="X0Z695"/>
<protein>
    <submittedName>
        <fullName evidence="1">Uncharacterized protein</fullName>
    </submittedName>
</protein>
<evidence type="ECO:0000313" key="1">
    <source>
        <dbReference type="EMBL" id="GAG55903.1"/>
    </source>
</evidence>
<sequence length="55" mass="6898">MNKIIRNLTIQNYRNFKFSFENTKEIFWDEKEKKLIHPGEYGAYREELAKRWLEM</sequence>
<feature type="non-terminal residue" evidence="1">
    <location>
        <position position="55"/>
    </location>
</feature>
<proteinExistence type="predicted"/>
<reference evidence="1" key="1">
    <citation type="journal article" date="2014" name="Front. Microbiol.">
        <title>High frequency of phylogenetically diverse reductive dehalogenase-homologous genes in deep subseafloor sedimentary metagenomes.</title>
        <authorList>
            <person name="Kawai M."/>
            <person name="Futagami T."/>
            <person name="Toyoda A."/>
            <person name="Takaki Y."/>
            <person name="Nishi S."/>
            <person name="Hori S."/>
            <person name="Arai W."/>
            <person name="Tsubouchi T."/>
            <person name="Morono Y."/>
            <person name="Uchiyama I."/>
            <person name="Ito T."/>
            <person name="Fujiyama A."/>
            <person name="Inagaki F."/>
            <person name="Takami H."/>
        </authorList>
    </citation>
    <scope>NUCLEOTIDE SEQUENCE</scope>
    <source>
        <strain evidence="1">Expedition CK06-06</strain>
    </source>
</reference>
<name>X0Z695_9ZZZZ</name>
<dbReference type="EMBL" id="BART01004699">
    <property type="protein sequence ID" value="GAG55903.1"/>
    <property type="molecule type" value="Genomic_DNA"/>
</dbReference>
<organism evidence="1">
    <name type="scientific">marine sediment metagenome</name>
    <dbReference type="NCBI Taxonomy" id="412755"/>
    <lineage>
        <taxon>unclassified sequences</taxon>
        <taxon>metagenomes</taxon>
        <taxon>ecological metagenomes</taxon>
    </lineage>
</organism>
<comment type="caution">
    <text evidence="1">The sequence shown here is derived from an EMBL/GenBank/DDBJ whole genome shotgun (WGS) entry which is preliminary data.</text>
</comment>
<accession>X0Z695</accession>
<gene>
    <name evidence="1" type="ORF">S01H4_11557</name>
</gene>